<sequence>MATRTKAPAIGSARWILDERHQSNDLVSQELEDFGFSVRNELEWLNEHMTDIFAQNGQNNLDVFKTPGKLRGKTPRTALKRAAEPRQPLADLSTVNSQRRPSLAEQSLKGNLQKNGKARFQIAEDRENVAPAKSPSVKSPVPQALFSALLGKGKENANSGNGYTSQPASPERRPGTGHSTIPVQFSPPAHSTQDTVMTGQDDDIFSQPQTQSTQPTQPTQSFGRSINLSDEERRETGDSFVSAKEAFASKNASKEHLSAYPDGDAMDVDEDKPNVTQSSAQDTVIRHELSSSSAQDNSASHPDIAEFPQPPRIVSDGYSISAETHEALDTAHTRANAPEPKSLVASTDLPAAPAHAVSEDDAQQDDTVVHHDIDDQMDIDEDVRSPSDGSSPVKPLVRKSSLTFAALPARQPLIAKKSMGDRVSRTSHIDQNKARASNLGRYTGGKSLGGSQLQAAEPQHDDHMDVDEERPDLRREESETTKMHNKTSSQRLLERINMLKQQNEAPKRITQNITSQTTQAQSFTSSQQSQPKEGTQPSQASQPEPQPEPTAPVSQPAYPSLAATEPEKVFEDDDDDWISPIRTTAAVPAAARPPFSKSHSASTRPVPAPIAVPKPISVSNPTDLSTVVESTTPAGSPTGKKYMDGPLSASKAKFYSALRAAKEKIIGSSAASAQVKLDALSDSPVRPKMKAHDSSDDIFSSPKRNEKAGTSIFSHIRSPSKESLKSSKSKTAAMPGSPTKDDGRRTRSSSERERQKEKEVREKEVKQKQRTEDKLKEMREKEQSKAAAQYQKSKAASSKTLAGMASQQSLKQAASVATKTPVANAQQSQSRPGMIRTNTADSAEDMPPPLPPKSFLPTTGHKLREPKKLVKAPSKADLAKSKPQKIMVPLNSSRYGHAPPPPSKHTTQPAPAAAAPVAPKPAAPAPKLVPASRPGTAASNRPPSAFSKSGPTAKPAASGYTKTTAPRMGRPQPSKAAEKPLEKPKAPTQTRADLAGARPIARMQTVQDVNRINVPPLNPVKPPVKRPFQPENDEPLHRPAKRPSQQAKMNPVTPAHAQFAKGKIPFAESAKSTQPTQPQYQDGNDIELPACVTDSEDDSDAEGDPFEQPSWVDTPNLHQLLTQQQLVDPETIFGPIAPLNMEQVFPDNKEKHKRFRQRTSSAYWANDQVTDEEKRKEREARERLVREGAWTYNPSPLAPPRSER</sequence>
<keyword evidence="6" id="KW-0539">Nucleus</keyword>
<feature type="compositionally biased region" description="Polar residues" evidence="7">
    <location>
        <begin position="93"/>
        <end position="114"/>
    </location>
</feature>
<feature type="compositionally biased region" description="Polar residues" evidence="7">
    <location>
        <begin position="156"/>
        <end position="168"/>
    </location>
</feature>
<feature type="compositionally biased region" description="Low complexity" evidence="7">
    <location>
        <begin position="290"/>
        <end position="300"/>
    </location>
</feature>
<comment type="similarity">
    <text evidence="3">Belongs to the INCENP family.</text>
</comment>
<feature type="compositionally biased region" description="Basic and acidic residues" evidence="7">
    <location>
        <begin position="976"/>
        <end position="985"/>
    </location>
</feature>
<dbReference type="GO" id="GO:0005634">
    <property type="term" value="C:nucleus"/>
    <property type="evidence" value="ECO:0007669"/>
    <property type="project" value="UniProtKB-SubCell"/>
</dbReference>
<dbReference type="Pfam" id="PF03941">
    <property type="entry name" value="INCENP_ARK-bind"/>
    <property type="match status" value="1"/>
</dbReference>
<feature type="compositionally biased region" description="Basic and acidic residues" evidence="7">
    <location>
        <begin position="739"/>
        <end position="784"/>
    </location>
</feature>
<evidence type="ECO:0000256" key="5">
    <source>
        <dbReference type="ARBA" id="ARBA00023212"/>
    </source>
</evidence>
<name>A0A6A5TKN5_9PLEO</name>
<feature type="region of interest" description="Disordered" evidence="7">
    <location>
        <begin position="680"/>
        <end position="1117"/>
    </location>
</feature>
<keyword evidence="10" id="KW-1185">Reference proteome</keyword>
<keyword evidence="4" id="KW-0963">Cytoplasm</keyword>
<evidence type="ECO:0000256" key="4">
    <source>
        <dbReference type="ARBA" id="ARBA00022490"/>
    </source>
</evidence>
<evidence type="ECO:0000256" key="2">
    <source>
        <dbReference type="ARBA" id="ARBA00004186"/>
    </source>
</evidence>
<feature type="compositionally biased region" description="Polar residues" evidence="7">
    <location>
        <begin position="617"/>
        <end position="635"/>
    </location>
</feature>
<feature type="region of interest" description="Disordered" evidence="7">
    <location>
        <begin position="514"/>
        <end position="646"/>
    </location>
</feature>
<dbReference type="Proteomes" id="UP000800035">
    <property type="component" value="Unassembled WGS sequence"/>
</dbReference>
<gene>
    <name evidence="9" type="ORF">CC80DRAFT_527785</name>
</gene>
<dbReference type="AlphaFoldDB" id="A0A6A5TKN5"/>
<comment type="subcellular location">
    <subcellularLocation>
        <location evidence="2">Cytoplasm</location>
        <location evidence="2">Cytoskeleton</location>
        <location evidence="2">Spindle</location>
    </subcellularLocation>
    <subcellularLocation>
        <location evidence="1">Nucleus</location>
    </subcellularLocation>
</comment>
<feature type="compositionally biased region" description="Basic and acidic residues" evidence="7">
    <location>
        <begin position="418"/>
        <end position="433"/>
    </location>
</feature>
<feature type="compositionally biased region" description="Basic and acidic residues" evidence="7">
    <location>
        <begin position="471"/>
        <end position="482"/>
    </location>
</feature>
<evidence type="ECO:0000259" key="8">
    <source>
        <dbReference type="Pfam" id="PF03941"/>
    </source>
</evidence>
<reference evidence="9" key="1">
    <citation type="journal article" date="2020" name="Stud. Mycol.">
        <title>101 Dothideomycetes genomes: a test case for predicting lifestyles and emergence of pathogens.</title>
        <authorList>
            <person name="Haridas S."/>
            <person name="Albert R."/>
            <person name="Binder M."/>
            <person name="Bloem J."/>
            <person name="Labutti K."/>
            <person name="Salamov A."/>
            <person name="Andreopoulos B."/>
            <person name="Baker S."/>
            <person name="Barry K."/>
            <person name="Bills G."/>
            <person name="Bluhm B."/>
            <person name="Cannon C."/>
            <person name="Castanera R."/>
            <person name="Culley D."/>
            <person name="Daum C."/>
            <person name="Ezra D."/>
            <person name="Gonzalez J."/>
            <person name="Henrissat B."/>
            <person name="Kuo A."/>
            <person name="Liang C."/>
            <person name="Lipzen A."/>
            <person name="Lutzoni F."/>
            <person name="Magnuson J."/>
            <person name="Mondo S."/>
            <person name="Nolan M."/>
            <person name="Ohm R."/>
            <person name="Pangilinan J."/>
            <person name="Park H.-J."/>
            <person name="Ramirez L."/>
            <person name="Alfaro M."/>
            <person name="Sun H."/>
            <person name="Tritt A."/>
            <person name="Yoshinaga Y."/>
            <person name="Zwiers L.-H."/>
            <person name="Turgeon B."/>
            <person name="Goodwin S."/>
            <person name="Spatafora J."/>
            <person name="Crous P."/>
            <person name="Grigoriev I."/>
        </authorList>
    </citation>
    <scope>NUCLEOTIDE SEQUENCE</scope>
    <source>
        <strain evidence="9">CBS 675.92</strain>
    </source>
</reference>
<keyword evidence="5" id="KW-0206">Cytoskeleton</keyword>
<accession>A0A6A5TKN5</accession>
<evidence type="ECO:0000313" key="9">
    <source>
        <dbReference type="EMBL" id="KAF1952480.1"/>
    </source>
</evidence>
<evidence type="ECO:0000256" key="6">
    <source>
        <dbReference type="ARBA" id="ARBA00023242"/>
    </source>
</evidence>
<evidence type="ECO:0000256" key="7">
    <source>
        <dbReference type="SAM" id="MobiDB-lite"/>
    </source>
</evidence>
<feature type="compositionally biased region" description="Acidic residues" evidence="7">
    <location>
        <begin position="1094"/>
        <end position="1105"/>
    </location>
</feature>
<feature type="region of interest" description="Disordered" evidence="7">
    <location>
        <begin position="153"/>
        <end position="310"/>
    </location>
</feature>
<feature type="region of interest" description="Disordered" evidence="7">
    <location>
        <begin position="415"/>
        <end position="491"/>
    </location>
</feature>
<feature type="region of interest" description="Disordered" evidence="7">
    <location>
        <begin position="82"/>
        <end position="114"/>
    </location>
</feature>
<organism evidence="9 10">
    <name type="scientific">Byssothecium circinans</name>
    <dbReference type="NCBI Taxonomy" id="147558"/>
    <lineage>
        <taxon>Eukaryota</taxon>
        <taxon>Fungi</taxon>
        <taxon>Dikarya</taxon>
        <taxon>Ascomycota</taxon>
        <taxon>Pezizomycotina</taxon>
        <taxon>Dothideomycetes</taxon>
        <taxon>Pleosporomycetidae</taxon>
        <taxon>Pleosporales</taxon>
        <taxon>Massarineae</taxon>
        <taxon>Massarinaceae</taxon>
        <taxon>Byssothecium</taxon>
    </lineage>
</organism>
<feature type="region of interest" description="Disordered" evidence="7">
    <location>
        <begin position="1142"/>
        <end position="1204"/>
    </location>
</feature>
<evidence type="ECO:0000256" key="3">
    <source>
        <dbReference type="ARBA" id="ARBA00010042"/>
    </source>
</evidence>
<evidence type="ECO:0000313" key="10">
    <source>
        <dbReference type="Proteomes" id="UP000800035"/>
    </source>
</evidence>
<protein>
    <recommendedName>
        <fullName evidence="8">Inner centromere protein ARK-binding domain-containing protein</fullName>
    </recommendedName>
</protein>
<dbReference type="OrthoDB" id="6123at2759"/>
<feature type="compositionally biased region" description="Basic and acidic residues" evidence="7">
    <location>
        <begin position="1171"/>
        <end position="1186"/>
    </location>
</feature>
<dbReference type="EMBL" id="ML977010">
    <property type="protein sequence ID" value="KAF1952480.1"/>
    <property type="molecule type" value="Genomic_DNA"/>
</dbReference>
<feature type="compositionally biased region" description="Polar residues" evidence="7">
    <location>
        <begin position="1070"/>
        <end position="1082"/>
    </location>
</feature>
<feature type="compositionally biased region" description="Low complexity" evidence="7">
    <location>
        <begin position="785"/>
        <end position="799"/>
    </location>
</feature>
<dbReference type="InterPro" id="IPR005635">
    <property type="entry name" value="Inner_centromere_prot_ARK-bd"/>
</dbReference>
<feature type="compositionally biased region" description="Polar residues" evidence="7">
    <location>
        <begin position="177"/>
        <end position="198"/>
    </location>
</feature>
<feature type="compositionally biased region" description="Polar residues" evidence="7">
    <location>
        <begin position="805"/>
        <end position="841"/>
    </location>
</feature>
<feature type="compositionally biased region" description="Polar residues" evidence="7">
    <location>
        <begin position="937"/>
        <end position="950"/>
    </location>
</feature>
<proteinExistence type="inferred from homology"/>
<dbReference type="GO" id="GO:0005819">
    <property type="term" value="C:spindle"/>
    <property type="evidence" value="ECO:0007669"/>
    <property type="project" value="UniProtKB-SubCell"/>
</dbReference>
<feature type="compositionally biased region" description="Low complexity" evidence="7">
    <location>
        <begin position="580"/>
        <end position="594"/>
    </location>
</feature>
<feature type="compositionally biased region" description="Low complexity" evidence="7">
    <location>
        <begin position="514"/>
        <end position="543"/>
    </location>
</feature>
<feature type="domain" description="Inner centromere protein ARK-binding" evidence="8">
    <location>
        <begin position="1093"/>
        <end position="1145"/>
    </location>
</feature>
<feature type="compositionally biased region" description="Low complexity" evidence="7">
    <location>
        <begin position="206"/>
        <end position="221"/>
    </location>
</feature>
<evidence type="ECO:0000256" key="1">
    <source>
        <dbReference type="ARBA" id="ARBA00004123"/>
    </source>
</evidence>